<dbReference type="Gene3D" id="3.90.1210.10">
    <property type="entry name" value="Antifreeze-like/N-acetylneuraminic acid synthase C-terminal domain"/>
    <property type="match status" value="1"/>
</dbReference>
<dbReference type="PROSITE" id="PS50844">
    <property type="entry name" value="AFP_LIKE"/>
    <property type="match status" value="1"/>
</dbReference>
<dbReference type="AlphaFoldDB" id="A0A1G6I1I8"/>
<organism evidence="1 2">
    <name type="scientific">Nocardioides lianchengensis</name>
    <dbReference type="NCBI Taxonomy" id="1045774"/>
    <lineage>
        <taxon>Bacteria</taxon>
        <taxon>Bacillati</taxon>
        <taxon>Actinomycetota</taxon>
        <taxon>Actinomycetes</taxon>
        <taxon>Propionibacteriales</taxon>
        <taxon>Nocardioidaceae</taxon>
        <taxon>Nocardioides</taxon>
    </lineage>
</organism>
<dbReference type="InterPro" id="IPR057736">
    <property type="entry name" value="SAF_PseI/NeuA/NeuB"/>
</dbReference>
<dbReference type="SMART" id="SM00858">
    <property type="entry name" value="SAF"/>
    <property type="match status" value="1"/>
</dbReference>
<dbReference type="InterPro" id="IPR013132">
    <property type="entry name" value="PseI/NeuA/B-like_N"/>
</dbReference>
<dbReference type="InterPro" id="IPR051690">
    <property type="entry name" value="PseI-like"/>
</dbReference>
<keyword evidence="2" id="KW-1185">Reference proteome</keyword>
<reference evidence="1 2" key="1">
    <citation type="submission" date="2016-10" db="EMBL/GenBank/DDBJ databases">
        <authorList>
            <person name="de Groot N.N."/>
        </authorList>
    </citation>
    <scope>NUCLEOTIDE SEQUENCE [LARGE SCALE GENOMIC DNA]</scope>
    <source>
        <strain evidence="1 2">CGMCC 4.6858</strain>
    </source>
</reference>
<dbReference type="Proteomes" id="UP000199034">
    <property type="component" value="Unassembled WGS sequence"/>
</dbReference>
<dbReference type="CDD" id="cd11615">
    <property type="entry name" value="SAF_NeuB_like"/>
    <property type="match status" value="1"/>
</dbReference>
<evidence type="ECO:0000313" key="2">
    <source>
        <dbReference type="Proteomes" id="UP000199034"/>
    </source>
</evidence>
<dbReference type="GO" id="GO:0016051">
    <property type="term" value="P:carbohydrate biosynthetic process"/>
    <property type="evidence" value="ECO:0007669"/>
    <property type="project" value="InterPro"/>
</dbReference>
<dbReference type="SUPFAM" id="SSF51269">
    <property type="entry name" value="AFP III-like domain"/>
    <property type="match status" value="1"/>
</dbReference>
<dbReference type="Pfam" id="PF08666">
    <property type="entry name" value="SAF"/>
    <property type="match status" value="1"/>
</dbReference>
<dbReference type="InterPro" id="IPR013785">
    <property type="entry name" value="Aldolase_TIM"/>
</dbReference>
<dbReference type="PANTHER" id="PTHR42966:SF1">
    <property type="entry name" value="SIALIC ACID SYNTHASE"/>
    <property type="match status" value="1"/>
</dbReference>
<sequence length="351" mass="37261">MFTLGHRTAGEPHPPLLVAEIGANHDGDVVKAETMVRALAEQGAEAIKFQLYTAAELVADHDRDVTWGPAGRQRTERIGPMFDRLSLPREAVRDLMALGEELGMVSFATPFSEDGVDYLESVGVPGYKVAASDVGHLPFLRHLARTGKPVILSLGKCTLSEADEAVETLLGEGVASLSLLHCVAEYPAPIDEMNLRAIPLLQQMYPEAVIGLSDHSLGSTAAIAAVALGAGIVEKHVTPSQDDDGPDHWFSLPIAEVGALTRALADAHLALGEPGSARKHVVGGEVAERRTAIRSLILARAMSAGERVTAEDVKIVRPGTGLAPRYLDAVVGMALSEDLPANTPLTWDSFK</sequence>
<dbReference type="SUPFAM" id="SSF51569">
    <property type="entry name" value="Aldolase"/>
    <property type="match status" value="1"/>
</dbReference>
<accession>A0A1G6I1I8</accession>
<dbReference type="InterPro" id="IPR013974">
    <property type="entry name" value="SAF"/>
</dbReference>
<dbReference type="RefSeq" id="WP_170866885.1">
    <property type="nucleotide sequence ID" value="NZ_FMZM01000001.1"/>
</dbReference>
<name>A0A1G6I1I8_9ACTN</name>
<evidence type="ECO:0000313" key="1">
    <source>
        <dbReference type="EMBL" id="SDC00334.1"/>
    </source>
</evidence>
<dbReference type="EMBL" id="FMZM01000001">
    <property type="protein sequence ID" value="SDC00334.1"/>
    <property type="molecule type" value="Genomic_DNA"/>
</dbReference>
<dbReference type="Pfam" id="PF03102">
    <property type="entry name" value="NeuB"/>
    <property type="match status" value="1"/>
</dbReference>
<dbReference type="InterPro" id="IPR006190">
    <property type="entry name" value="SAF_AFP_Neu5Ac"/>
</dbReference>
<dbReference type="Gene3D" id="3.20.20.70">
    <property type="entry name" value="Aldolase class I"/>
    <property type="match status" value="1"/>
</dbReference>
<proteinExistence type="predicted"/>
<protein>
    <submittedName>
        <fullName evidence="1">N-acetylneuraminate synthase</fullName>
    </submittedName>
</protein>
<dbReference type="STRING" id="1045774.SAMN05421872_10122"/>
<dbReference type="GO" id="GO:0047444">
    <property type="term" value="F:N-acylneuraminate-9-phosphate synthase activity"/>
    <property type="evidence" value="ECO:0007669"/>
    <property type="project" value="TreeGrafter"/>
</dbReference>
<dbReference type="InterPro" id="IPR036732">
    <property type="entry name" value="AFP_Neu5c_C_sf"/>
</dbReference>
<gene>
    <name evidence="1" type="ORF">SAMN05421872_10122</name>
</gene>
<dbReference type="PANTHER" id="PTHR42966">
    <property type="entry name" value="N-ACETYLNEURAMINATE SYNTHASE"/>
    <property type="match status" value="1"/>
</dbReference>